<feature type="domain" description="Cyclic nucleotide-binding" evidence="2">
    <location>
        <begin position="731"/>
        <end position="760"/>
    </location>
</feature>
<dbReference type="Proteomes" id="UP000887568">
    <property type="component" value="Unplaced"/>
</dbReference>
<feature type="compositionally biased region" description="Basic and acidic residues" evidence="1">
    <location>
        <begin position="57"/>
        <end position="87"/>
    </location>
</feature>
<feature type="compositionally biased region" description="Basic residues" evidence="1">
    <location>
        <begin position="322"/>
        <end position="333"/>
    </location>
</feature>
<dbReference type="SUPFAM" id="SSF51206">
    <property type="entry name" value="cAMP-binding domain-like"/>
    <property type="match status" value="2"/>
</dbReference>
<organism evidence="3 4">
    <name type="scientific">Patiria miniata</name>
    <name type="common">Bat star</name>
    <name type="synonym">Asterina miniata</name>
    <dbReference type="NCBI Taxonomy" id="46514"/>
    <lineage>
        <taxon>Eukaryota</taxon>
        <taxon>Metazoa</taxon>
        <taxon>Echinodermata</taxon>
        <taxon>Eleutherozoa</taxon>
        <taxon>Asterozoa</taxon>
        <taxon>Asteroidea</taxon>
        <taxon>Valvatacea</taxon>
        <taxon>Valvatida</taxon>
        <taxon>Asterinidae</taxon>
        <taxon>Patiria</taxon>
    </lineage>
</organism>
<dbReference type="PANTHER" id="PTHR23011:SF28">
    <property type="entry name" value="CYCLIC NUCLEOTIDE-BINDING DOMAIN CONTAINING PROTEIN"/>
    <property type="match status" value="1"/>
</dbReference>
<dbReference type="CDD" id="cd00038">
    <property type="entry name" value="CAP_ED"/>
    <property type="match status" value="1"/>
</dbReference>
<feature type="compositionally biased region" description="Polar residues" evidence="1">
    <location>
        <begin position="148"/>
        <end position="164"/>
    </location>
</feature>
<feature type="region of interest" description="Disordered" evidence="1">
    <location>
        <begin position="306"/>
        <end position="334"/>
    </location>
</feature>
<feature type="region of interest" description="Disordered" evidence="1">
    <location>
        <begin position="148"/>
        <end position="202"/>
    </location>
</feature>
<dbReference type="EnsemblMetazoa" id="XM_038199455.1">
    <property type="protein sequence ID" value="XP_038055383.1"/>
    <property type="gene ID" value="LOC119727545"/>
</dbReference>
<feature type="compositionally biased region" description="Basic and acidic residues" evidence="1">
    <location>
        <begin position="165"/>
        <end position="182"/>
    </location>
</feature>
<dbReference type="PROSITE" id="PS50042">
    <property type="entry name" value="CNMP_BINDING_3"/>
    <property type="match status" value="2"/>
</dbReference>
<feature type="compositionally biased region" description="Polar residues" evidence="1">
    <location>
        <begin position="41"/>
        <end position="50"/>
    </location>
</feature>
<evidence type="ECO:0000313" key="4">
    <source>
        <dbReference type="Proteomes" id="UP000887568"/>
    </source>
</evidence>
<feature type="domain" description="Cyclic nucleotide-binding" evidence="2">
    <location>
        <begin position="581"/>
        <end position="691"/>
    </location>
</feature>
<evidence type="ECO:0000259" key="2">
    <source>
        <dbReference type="PROSITE" id="PS50042"/>
    </source>
</evidence>
<dbReference type="OrthoDB" id="166212at2759"/>
<accession>A0A913ZUK2</accession>
<proteinExistence type="predicted"/>
<dbReference type="RefSeq" id="XP_038055383.1">
    <property type="nucleotide sequence ID" value="XM_038199455.1"/>
</dbReference>
<feature type="compositionally biased region" description="Basic and acidic residues" evidence="1">
    <location>
        <begin position="899"/>
        <end position="910"/>
    </location>
</feature>
<reference evidence="3" key="1">
    <citation type="submission" date="2022-11" db="UniProtKB">
        <authorList>
            <consortium name="EnsemblMetazoa"/>
        </authorList>
    </citation>
    <scope>IDENTIFICATION</scope>
</reference>
<name>A0A913ZUK2_PATMI</name>
<dbReference type="InterPro" id="IPR014710">
    <property type="entry name" value="RmlC-like_jellyroll"/>
</dbReference>
<dbReference type="PANTHER" id="PTHR23011">
    <property type="entry name" value="CYCLIC NUCLEOTIDE-BINDING DOMAIN CONTAINING PROTEIN"/>
    <property type="match status" value="1"/>
</dbReference>
<dbReference type="SMART" id="SM00100">
    <property type="entry name" value="cNMP"/>
    <property type="match status" value="1"/>
</dbReference>
<dbReference type="GeneID" id="119727545"/>
<dbReference type="PROSITE" id="PS00889">
    <property type="entry name" value="CNMP_BINDING_2"/>
    <property type="match status" value="1"/>
</dbReference>
<protein>
    <recommendedName>
        <fullName evidence="2">Cyclic nucleotide-binding domain-containing protein</fullName>
    </recommendedName>
</protein>
<dbReference type="AlphaFoldDB" id="A0A913ZUK2"/>
<dbReference type="InterPro" id="IPR018490">
    <property type="entry name" value="cNMP-bd_dom_sf"/>
</dbReference>
<dbReference type="Gene3D" id="2.60.120.10">
    <property type="entry name" value="Jelly Rolls"/>
    <property type="match status" value="2"/>
</dbReference>
<feature type="region of interest" description="Disordered" evidence="1">
    <location>
        <begin position="1"/>
        <end position="87"/>
    </location>
</feature>
<dbReference type="Pfam" id="PF00027">
    <property type="entry name" value="cNMP_binding"/>
    <property type="match status" value="1"/>
</dbReference>
<feature type="region of interest" description="Disordered" evidence="1">
    <location>
        <begin position="886"/>
        <end position="943"/>
    </location>
</feature>
<evidence type="ECO:0000256" key="1">
    <source>
        <dbReference type="SAM" id="MobiDB-lite"/>
    </source>
</evidence>
<dbReference type="InterPro" id="IPR018488">
    <property type="entry name" value="cNMP-bd_CS"/>
</dbReference>
<evidence type="ECO:0000313" key="3">
    <source>
        <dbReference type="EnsemblMetazoa" id="XP_038055383.1"/>
    </source>
</evidence>
<keyword evidence="4" id="KW-1185">Reference proteome</keyword>
<dbReference type="InterPro" id="IPR000595">
    <property type="entry name" value="cNMP-bd_dom"/>
</dbReference>
<sequence>MESLPNINPPGRRQRNIAQGVEANYRQPDRGEPVVGRNNKSDNQPYTASVLSPLHLDLSDKPKNGSSEIRKPIVARHGDQGGRERDNFVNKTQIDVTAPINDSLELKYASNGPAVRYADTFTADEVASHHFKSPNFFGAESSTLLGTIESTTPVKSRANSTSSTGKERRSSSRLSREEESLGRSRLLKAPESLRTRHRGFSPRRDRGILDGVLTRKERQTVRSLISPPLVNHLSPKDVWDEAQGNRRRSRSDVRYDALPVLDNGEIDAQSYRLVPSPVHKPKHDQHSNAHRFNDLEFNFSLQDGTSKSNDTLYPLSEEHEHGKSHHKLNKHHSKEADHFARHVHILRSTTEPFKNHLEDRTSHQLHNAARQHRRNAITHIMDSFTERSRSGSDSFRGDRNATVLDDTFQRVRPRRDTCAVNPGALTLRFKQGFKDVLNIPKRRRAYTDISFTDKTPVKAPAARRLSINSQQRLIRAQMARQRFAHAIKMVIILLRIHSMVFQKRRKHENNNKESMTFTEIAEQFESSEMKSSGLSFDPRDFKAKREINISNEAKNILNMPSCSRTTEQLQTALYGLQTMKSFAEYPLHMQEKLVKVAWFECVPPKRVIIRQGHYAENFYFVISGSVVVTIMETKADTGEPHIRTAAVLRKGSSFGELALLHHSKRTATVSSQGEVQLLAIGREDFFDIFMRGQQPGEEPEHVKYLRQLSFMKHWPVERLIEHPEMCLFHFYKRGQVIVKDSNKSDWIYIVKSGSCQVLKQLNAVKPTQPHRASSLSSIRLPKLHARHLSAPELPTKRPMRTRIRNHSATASYLQFITVPTMSSVNVSTAMDMDHNLLENDPFEGTRSLPDTFLTRQRTAMDYRSAPSESNFSQVTFEDSSVISLPRINGRRGATPSRESFSRSKFREIARRNPQPPAERMPFAPQVTVTDDHTSSDSSSSTESRGSVFVQIELLLPKDVFGLSTLGVDLGIDHEQSSVNLVSRGAECIMIQKDFFAKYCTEEVKHHIRSLIKPYPPPELLQHNLQNHSNWTNYKQEAVASILRDRSKTKELRL</sequence>